<dbReference type="HOGENOM" id="CLU_026496_0_0_9"/>
<dbReference type="Pfam" id="PF13304">
    <property type="entry name" value="AAA_21"/>
    <property type="match status" value="1"/>
</dbReference>
<sequence length="525" mass="59737">MKITSLKINDFRIFKNVEIILGEYITVLAGSNAVGKSTILGLLGNSCELKKDIGTPILQPLFRCEWSELFKMSPTFDKTKSNVATIYFDNGEPLSYRITWQDKGSRGRLIPNTKTDDGTDTNAKKSWPTLYLGLSRLYPLGEALISEKENNNISISEELITTYKNILSITDEISTANQIHLTDIKKKTSVGVNTNKYDYLTNSAGQDNLAQILLSVESFKLLAETLGDAYQGGLLLIDEIDAALHPSAQNKLLDFLYKSAKKLKLQIVFTTHSISLLDYIILKSQPLKNSNKNLIESYFFTRANLEESPTIIRSPNRNLYTNLLLESVEFRKGQKIKIISEDAEARWLLNKILPTNLLNQVNILDTHIGYNELLSLVKCDSTYFRTRIIVLDGDVATKTSQKRDITNLNMVGNNILLLPGGKSIENSIRDFLLSDSQNVKEYYSNMICLSQGITKIHFMQEDLNTFYNRGQKRDKLKAWFNAYLSIFEETQLFNYWSKEHAEEIESFITNFKNNLVTISEQLYIP</sequence>
<dbReference type="InterPro" id="IPR003959">
    <property type="entry name" value="ATPase_AAA_core"/>
</dbReference>
<dbReference type="InterPro" id="IPR041685">
    <property type="entry name" value="AAA_GajA/Old/RecF-like"/>
</dbReference>
<dbReference type="PATRIC" id="fig|883156.3.peg.1182"/>
<dbReference type="RefSeq" id="WP_006556092.1">
    <property type="nucleotide sequence ID" value="NZ_JH992937.1"/>
</dbReference>
<accession>K9D172</accession>
<dbReference type="GO" id="GO:0016887">
    <property type="term" value="F:ATP hydrolysis activity"/>
    <property type="evidence" value="ECO:0007669"/>
    <property type="project" value="InterPro"/>
</dbReference>
<reference evidence="3 4" key="1">
    <citation type="submission" date="2012-09" db="EMBL/GenBank/DDBJ databases">
        <title>The Genome Sequence of Veillonella ratti ACS-216-V-COL6B.</title>
        <authorList>
            <consortium name="The Broad Institute Genome Sequencing Platform"/>
            <person name="Earl A."/>
            <person name="Ward D."/>
            <person name="Feldgarden M."/>
            <person name="Gevers D."/>
            <person name="Saerens B."/>
            <person name="Vaneechoutte M."/>
            <person name="Walker B."/>
            <person name="Young S.K."/>
            <person name="Zeng Q."/>
            <person name="Gargeya S."/>
            <person name="Fitzgerald M."/>
            <person name="Haas B."/>
            <person name="Abouelleil A."/>
            <person name="Alvarado L."/>
            <person name="Arachchi H.M."/>
            <person name="Berlin A."/>
            <person name="Chapman S.B."/>
            <person name="Goldberg J."/>
            <person name="Griggs A."/>
            <person name="Gujja S."/>
            <person name="Hansen M."/>
            <person name="Howarth C."/>
            <person name="Imamovic A."/>
            <person name="Larimer J."/>
            <person name="McCowen C."/>
            <person name="Montmayeur A."/>
            <person name="Murphy C."/>
            <person name="Neiman D."/>
            <person name="Pearson M."/>
            <person name="Priest M."/>
            <person name="Roberts A."/>
            <person name="Saif S."/>
            <person name="Shea T."/>
            <person name="Sisk P."/>
            <person name="Sykes S."/>
            <person name="Wortman J."/>
            <person name="Nusbaum C."/>
            <person name="Birren B."/>
        </authorList>
    </citation>
    <scope>NUCLEOTIDE SEQUENCE [LARGE SCALE GENOMIC DNA]</scope>
    <source>
        <strain evidence="3 4">ACS-216-V-Col6b</strain>
    </source>
</reference>
<evidence type="ECO:0000313" key="4">
    <source>
        <dbReference type="Proteomes" id="UP000009891"/>
    </source>
</evidence>
<dbReference type="Gene3D" id="3.40.50.300">
    <property type="entry name" value="P-loop containing nucleotide triphosphate hydrolases"/>
    <property type="match status" value="2"/>
</dbReference>
<dbReference type="SUPFAM" id="SSF52540">
    <property type="entry name" value="P-loop containing nucleoside triphosphate hydrolases"/>
    <property type="match status" value="2"/>
</dbReference>
<feature type="domain" description="Endonuclease GajA/Old nuclease/RecF-like AAA" evidence="1">
    <location>
        <begin position="1"/>
        <end position="43"/>
    </location>
</feature>
<dbReference type="eggNOG" id="COG1106">
    <property type="taxonomic scope" value="Bacteria"/>
</dbReference>
<evidence type="ECO:0000259" key="2">
    <source>
        <dbReference type="Pfam" id="PF13304"/>
    </source>
</evidence>
<dbReference type="Proteomes" id="UP000009891">
    <property type="component" value="Unassembled WGS sequence"/>
</dbReference>
<dbReference type="PANTHER" id="PTHR43581">
    <property type="entry name" value="ATP/GTP PHOSPHATASE"/>
    <property type="match status" value="1"/>
</dbReference>
<feature type="domain" description="ATPase AAA-type core" evidence="2">
    <location>
        <begin position="220"/>
        <end position="278"/>
    </location>
</feature>
<organism evidence="3 4">
    <name type="scientific">Veillonella seminalis ACS-216-V-Col6b</name>
    <dbReference type="NCBI Taxonomy" id="883156"/>
    <lineage>
        <taxon>Bacteria</taxon>
        <taxon>Bacillati</taxon>
        <taxon>Bacillota</taxon>
        <taxon>Negativicutes</taxon>
        <taxon>Veillonellales</taxon>
        <taxon>Veillonellaceae</taxon>
        <taxon>Veillonella</taxon>
    </lineage>
</organism>
<gene>
    <name evidence="3" type="ORF">HMPREF9282_01205</name>
</gene>
<dbReference type="STRING" id="883156.HMPREF9282_01205"/>
<dbReference type="EMBL" id="AHAF01000008">
    <property type="protein sequence ID" value="EKU78299.1"/>
    <property type="molecule type" value="Genomic_DNA"/>
</dbReference>
<comment type="caution">
    <text evidence="3">The sequence shown here is derived from an EMBL/GenBank/DDBJ whole genome shotgun (WGS) entry which is preliminary data.</text>
</comment>
<dbReference type="OrthoDB" id="9809324at2"/>
<dbReference type="CDD" id="cd00267">
    <property type="entry name" value="ABC_ATPase"/>
    <property type="match status" value="1"/>
</dbReference>
<keyword evidence="4" id="KW-1185">Reference proteome</keyword>
<dbReference type="InterPro" id="IPR027417">
    <property type="entry name" value="P-loop_NTPase"/>
</dbReference>
<dbReference type="InterPro" id="IPR051396">
    <property type="entry name" value="Bact_Antivir_Def_Nuclease"/>
</dbReference>
<name>K9D172_9FIRM</name>
<dbReference type="Pfam" id="PF13175">
    <property type="entry name" value="AAA_15"/>
    <property type="match status" value="1"/>
</dbReference>
<evidence type="ECO:0008006" key="5">
    <source>
        <dbReference type="Google" id="ProtNLM"/>
    </source>
</evidence>
<dbReference type="PANTHER" id="PTHR43581:SF4">
    <property type="entry name" value="ATP_GTP PHOSPHATASE"/>
    <property type="match status" value="1"/>
</dbReference>
<protein>
    <recommendedName>
        <fullName evidence="5">ATPase AAA-type core domain-containing protein</fullName>
    </recommendedName>
</protein>
<proteinExistence type="predicted"/>
<evidence type="ECO:0000259" key="1">
    <source>
        <dbReference type="Pfam" id="PF13175"/>
    </source>
</evidence>
<evidence type="ECO:0000313" key="3">
    <source>
        <dbReference type="EMBL" id="EKU78299.1"/>
    </source>
</evidence>
<dbReference type="GO" id="GO:0005524">
    <property type="term" value="F:ATP binding"/>
    <property type="evidence" value="ECO:0007669"/>
    <property type="project" value="InterPro"/>
</dbReference>
<dbReference type="AlphaFoldDB" id="K9D172"/>